<dbReference type="NCBIfam" id="TIGR00254">
    <property type="entry name" value="GGDEF"/>
    <property type="match status" value="1"/>
</dbReference>
<keyword evidence="3" id="KW-1185">Reference proteome</keyword>
<dbReference type="PROSITE" id="PS50887">
    <property type="entry name" value="GGDEF"/>
    <property type="match status" value="1"/>
</dbReference>
<reference evidence="2 3" key="1">
    <citation type="submission" date="2019-06" db="EMBL/GenBank/DDBJ databases">
        <title>Sorghum-associated microbial communities from plants grown in Nebraska, USA.</title>
        <authorList>
            <person name="Schachtman D."/>
        </authorList>
    </citation>
    <scope>NUCLEOTIDE SEQUENCE [LARGE SCALE GENOMIC DNA]</scope>
    <source>
        <strain evidence="2 3">1225</strain>
    </source>
</reference>
<dbReference type="InterPro" id="IPR029787">
    <property type="entry name" value="Nucleotide_cyclase"/>
</dbReference>
<comment type="caution">
    <text evidence="2">The sequence shown here is derived from an EMBL/GenBank/DDBJ whole genome shotgun (WGS) entry which is preliminary data.</text>
</comment>
<evidence type="ECO:0000259" key="1">
    <source>
        <dbReference type="PROSITE" id="PS50887"/>
    </source>
</evidence>
<dbReference type="Pfam" id="PF00990">
    <property type="entry name" value="GGDEF"/>
    <property type="match status" value="1"/>
</dbReference>
<dbReference type="GO" id="GO:0003824">
    <property type="term" value="F:catalytic activity"/>
    <property type="evidence" value="ECO:0007669"/>
    <property type="project" value="UniProtKB-ARBA"/>
</dbReference>
<dbReference type="CDD" id="cd01949">
    <property type="entry name" value="GGDEF"/>
    <property type="match status" value="1"/>
</dbReference>
<dbReference type="InterPro" id="IPR043128">
    <property type="entry name" value="Rev_trsase/Diguanyl_cyclase"/>
</dbReference>
<dbReference type="Proteomes" id="UP000320653">
    <property type="component" value="Unassembled WGS sequence"/>
</dbReference>
<dbReference type="FunFam" id="3.30.70.270:FF:000001">
    <property type="entry name" value="Diguanylate cyclase domain protein"/>
    <property type="match status" value="1"/>
</dbReference>
<dbReference type="EMBL" id="VIWP01000002">
    <property type="protein sequence ID" value="TWF57024.1"/>
    <property type="molecule type" value="Genomic_DNA"/>
</dbReference>
<dbReference type="InterPro" id="IPR000160">
    <property type="entry name" value="GGDEF_dom"/>
</dbReference>
<dbReference type="InterPro" id="IPR052163">
    <property type="entry name" value="DGC-Regulatory_Protein"/>
</dbReference>
<gene>
    <name evidence="2" type="ORF">FHW37_102664</name>
</gene>
<feature type="domain" description="GGDEF" evidence="1">
    <location>
        <begin position="171"/>
        <end position="304"/>
    </location>
</feature>
<dbReference type="PANTHER" id="PTHR46663">
    <property type="entry name" value="DIGUANYLATE CYCLASE DGCT-RELATED"/>
    <property type="match status" value="1"/>
</dbReference>
<accession>A0A561R331</accession>
<evidence type="ECO:0000313" key="3">
    <source>
        <dbReference type="Proteomes" id="UP000320653"/>
    </source>
</evidence>
<dbReference type="RefSeq" id="WP_210249282.1">
    <property type="nucleotide sequence ID" value="NZ_VIWP01000002.1"/>
</dbReference>
<evidence type="ECO:0000313" key="2">
    <source>
        <dbReference type="EMBL" id="TWF57024.1"/>
    </source>
</evidence>
<dbReference type="SMART" id="SM00267">
    <property type="entry name" value="GGDEF"/>
    <property type="match status" value="1"/>
</dbReference>
<dbReference type="AlphaFoldDB" id="A0A561R331"/>
<dbReference type="SUPFAM" id="SSF55073">
    <property type="entry name" value="Nucleotide cyclase"/>
    <property type="match status" value="1"/>
</dbReference>
<name>A0A561R331_9HYPH</name>
<dbReference type="Gene3D" id="3.30.70.270">
    <property type="match status" value="1"/>
</dbReference>
<proteinExistence type="predicted"/>
<protein>
    <submittedName>
        <fullName evidence="2">Diguanylate cyclase (GGDEF)-like protein</fullName>
    </submittedName>
</protein>
<organism evidence="2 3">
    <name type="scientific">Neorhizobium alkalisoli</name>
    <dbReference type="NCBI Taxonomy" id="528178"/>
    <lineage>
        <taxon>Bacteria</taxon>
        <taxon>Pseudomonadati</taxon>
        <taxon>Pseudomonadota</taxon>
        <taxon>Alphaproteobacteria</taxon>
        <taxon>Hyphomicrobiales</taxon>
        <taxon>Rhizobiaceae</taxon>
        <taxon>Rhizobium/Agrobacterium group</taxon>
        <taxon>Neorhizobium</taxon>
    </lineage>
</organism>
<sequence>MERLVNLEDHETLESRRLRGLELAMDHLPVAIGILTLEGKPVYLNQPFIDLYRFDWWQQSGITFSQMINKGLFAQWKIDPAGYFDQMRRTILQDRPFIMEVEFGDRVIAIHDRLLEGRFILSTQADVTARVLAERQVTYLAHHDPLTRLLNRAGFAQRFNQVIQANEKHGGRFGVLSLDLDHFKDINDIHGHAAGDIVLVEVARRMRTCLGDQGFIGRLGGDEFTIISTSDNQPPSVLAIATRLQESIPKPILFEGKALRVGVSIGIALHPDNGLDRATLLRNADEALYRAKREGRGRICIYDGRGRHHVAASDHEAGLQQAELFDPSAETGRDADTVTTSVRRGGFGA</sequence>
<dbReference type="PANTHER" id="PTHR46663:SF2">
    <property type="entry name" value="GGDEF DOMAIN-CONTAINING PROTEIN"/>
    <property type="match status" value="1"/>
</dbReference>